<dbReference type="PROSITE" id="PS50404">
    <property type="entry name" value="GST_NTER"/>
    <property type="match status" value="1"/>
</dbReference>
<dbReference type="EMBL" id="JAHUTJ010058349">
    <property type="protein sequence ID" value="MED6287145.1"/>
    <property type="molecule type" value="Genomic_DNA"/>
</dbReference>
<organism evidence="4 5">
    <name type="scientific">Characodon lateralis</name>
    <dbReference type="NCBI Taxonomy" id="208331"/>
    <lineage>
        <taxon>Eukaryota</taxon>
        <taxon>Metazoa</taxon>
        <taxon>Chordata</taxon>
        <taxon>Craniata</taxon>
        <taxon>Vertebrata</taxon>
        <taxon>Euteleostomi</taxon>
        <taxon>Actinopterygii</taxon>
        <taxon>Neopterygii</taxon>
        <taxon>Teleostei</taxon>
        <taxon>Neoteleostei</taxon>
        <taxon>Acanthomorphata</taxon>
        <taxon>Ovalentaria</taxon>
        <taxon>Atherinomorphae</taxon>
        <taxon>Cyprinodontiformes</taxon>
        <taxon>Goodeidae</taxon>
        <taxon>Characodon</taxon>
    </lineage>
</organism>
<proteinExistence type="inferred from homology"/>
<dbReference type="Pfam" id="PF13409">
    <property type="entry name" value="GST_N_2"/>
    <property type="match status" value="1"/>
</dbReference>
<evidence type="ECO:0000256" key="1">
    <source>
        <dbReference type="ARBA" id="ARBA00007409"/>
    </source>
</evidence>
<evidence type="ECO:0000313" key="5">
    <source>
        <dbReference type="Proteomes" id="UP001352852"/>
    </source>
</evidence>
<evidence type="ECO:0000313" key="4">
    <source>
        <dbReference type="EMBL" id="MED6287145.1"/>
    </source>
</evidence>
<dbReference type="Proteomes" id="UP001352852">
    <property type="component" value="Unassembled WGS sequence"/>
</dbReference>
<evidence type="ECO:0000259" key="3">
    <source>
        <dbReference type="PROSITE" id="PS50404"/>
    </source>
</evidence>
<evidence type="ECO:0000256" key="2">
    <source>
        <dbReference type="SAM" id="Phobius"/>
    </source>
</evidence>
<protein>
    <recommendedName>
        <fullName evidence="3">GST N-terminal domain-containing protein</fullName>
    </recommendedName>
</protein>
<dbReference type="InterPro" id="IPR036249">
    <property type="entry name" value="Thioredoxin-like_sf"/>
</dbReference>
<accession>A0ABU7ELY4</accession>
<name>A0ABU7ELY4_9TELE</name>
<sequence>MPLSRKVSRVDTELGQVLFCLFLLFDYVLSLVIVLLALQLLSPLEISQMPQLLHLSLKGSTADLQGSSDSYTALQSQSVGATGFHAVLQSSPNGPLHCFLDSFSVITGHCGFNLPAVHLNPVFVLFFWFLPWSGPEFFHVKRISAVELSRSLGCCCRVLSWWPISAMDEDGKVADGEDCEEPTAESKPFNKDRLVLYHWTQSFSSQKVRLVIHEKGLVCDERDVSLPLQEHKEPWFMRLNLGEEVPVFLHGDTIISDYNQMVDYMEKNFVG</sequence>
<keyword evidence="2" id="KW-1133">Transmembrane helix</keyword>
<dbReference type="PANTHER" id="PTHR44188">
    <property type="entry name" value="GDAP1, ISOFORM A"/>
    <property type="match status" value="1"/>
</dbReference>
<keyword evidence="2" id="KW-0472">Membrane</keyword>
<dbReference type="InterPro" id="IPR004045">
    <property type="entry name" value="Glutathione_S-Trfase_N"/>
</dbReference>
<dbReference type="SUPFAM" id="SSF52833">
    <property type="entry name" value="Thioredoxin-like"/>
    <property type="match status" value="1"/>
</dbReference>
<keyword evidence="2" id="KW-0812">Transmembrane</keyword>
<dbReference type="Gene3D" id="3.40.30.10">
    <property type="entry name" value="Glutaredoxin"/>
    <property type="match status" value="1"/>
</dbReference>
<keyword evidence="5" id="KW-1185">Reference proteome</keyword>
<comment type="caution">
    <text evidence="4">The sequence shown here is derived from an EMBL/GenBank/DDBJ whole genome shotgun (WGS) entry which is preliminary data.</text>
</comment>
<feature type="transmembrane region" description="Helical" evidence="2">
    <location>
        <begin position="16"/>
        <end position="41"/>
    </location>
</feature>
<comment type="similarity">
    <text evidence="1">Belongs to the GST superfamily.</text>
</comment>
<feature type="domain" description="GST N-terminal" evidence="3">
    <location>
        <begin position="192"/>
        <end position="271"/>
    </location>
</feature>
<feature type="non-terminal residue" evidence="4">
    <location>
        <position position="271"/>
    </location>
</feature>
<dbReference type="PANTHER" id="PTHR44188:SF2">
    <property type="entry name" value="GANGLIOSIDE-INDUCED DIFFERENTIATION-ASSOCIATED PROTEIN 1-LIKE 1"/>
    <property type="match status" value="1"/>
</dbReference>
<reference evidence="4 5" key="1">
    <citation type="submission" date="2021-06" db="EMBL/GenBank/DDBJ databases">
        <authorList>
            <person name="Palmer J.M."/>
        </authorList>
    </citation>
    <scope>NUCLEOTIDE SEQUENCE [LARGE SCALE GENOMIC DNA]</scope>
    <source>
        <strain evidence="4 5">CL_MEX2019</strain>
        <tissue evidence="4">Muscle</tissue>
    </source>
</reference>
<gene>
    <name evidence="4" type="ORF">CHARACLAT_013442</name>
</gene>